<proteinExistence type="predicted"/>
<comment type="caution">
    <text evidence="1">The sequence shown here is derived from an EMBL/GenBank/DDBJ whole genome shotgun (WGS) entry which is preliminary data.</text>
</comment>
<protein>
    <submittedName>
        <fullName evidence="1">Uncharacterized protein</fullName>
    </submittedName>
</protein>
<keyword evidence="2" id="KW-1185">Reference proteome</keyword>
<gene>
    <name evidence="1" type="ORF">DUPY_27760</name>
</gene>
<dbReference type="Proteomes" id="UP000175989">
    <property type="component" value="Unassembled WGS sequence"/>
</dbReference>
<dbReference type="AlphaFoldDB" id="A0A1E7WK08"/>
<evidence type="ECO:0000313" key="1">
    <source>
        <dbReference type="EMBL" id="OEZ98999.1"/>
    </source>
</evidence>
<sequence>MAVAEVGVVARLGWYAMVAPLGRGSHAALAALHAGGTFGAALDAAFAVDEQFDVAGQLQRWLELQLIVEIRT</sequence>
<accession>A0A1E7WK08</accession>
<dbReference type="EMBL" id="LROM01000089">
    <property type="protein sequence ID" value="OEZ98999.1"/>
    <property type="molecule type" value="Genomic_DNA"/>
</dbReference>
<organism evidence="1 2">
    <name type="scientific">Duganella phyllosphaerae</name>
    <dbReference type="NCBI Taxonomy" id="762836"/>
    <lineage>
        <taxon>Bacteria</taxon>
        <taxon>Pseudomonadati</taxon>
        <taxon>Pseudomonadota</taxon>
        <taxon>Betaproteobacteria</taxon>
        <taxon>Burkholderiales</taxon>
        <taxon>Oxalobacteraceae</taxon>
        <taxon>Telluria group</taxon>
        <taxon>Duganella</taxon>
    </lineage>
</organism>
<reference evidence="2" key="1">
    <citation type="journal article" date="2016" name="Front. Microbiol.">
        <title>Molecular Keys to the Janthinobacterium and Duganella spp. Interaction with the Plant Pathogen Fusarium graminearum.</title>
        <authorList>
            <person name="Haack F.S."/>
            <person name="Poehlein A."/>
            <person name="Kroger C."/>
            <person name="Voigt C.A."/>
            <person name="Piepenbring M."/>
            <person name="Bode H.B."/>
            <person name="Daniel R."/>
            <person name="Schafer W."/>
            <person name="Streit W.R."/>
        </authorList>
    </citation>
    <scope>NUCLEOTIDE SEQUENCE [LARGE SCALE GENOMIC DNA]</scope>
    <source>
        <strain evidence="2">T54</strain>
    </source>
</reference>
<name>A0A1E7WK08_9BURK</name>
<evidence type="ECO:0000313" key="2">
    <source>
        <dbReference type="Proteomes" id="UP000175989"/>
    </source>
</evidence>